<evidence type="ECO:0000256" key="1">
    <source>
        <dbReference type="SAM" id="SignalP"/>
    </source>
</evidence>
<accession>A0ABQ1SG42</accession>
<feature type="signal peptide" evidence="1">
    <location>
        <begin position="1"/>
        <end position="21"/>
    </location>
</feature>
<proteinExistence type="predicted"/>
<comment type="caution">
    <text evidence="2">The sequence shown here is derived from an EMBL/GenBank/DDBJ whole genome shotgun (WGS) entry which is preliminary data.</text>
</comment>
<gene>
    <name evidence="2" type="ORF">GCM10010832_09130</name>
</gene>
<evidence type="ECO:0000313" key="2">
    <source>
        <dbReference type="EMBL" id="GGE30873.1"/>
    </source>
</evidence>
<reference evidence="3" key="1">
    <citation type="journal article" date="2019" name="Int. J. Syst. Evol. Microbiol.">
        <title>The Global Catalogue of Microorganisms (GCM) 10K type strain sequencing project: providing services to taxonomists for standard genome sequencing and annotation.</title>
        <authorList>
            <consortium name="The Broad Institute Genomics Platform"/>
            <consortium name="The Broad Institute Genome Sequencing Center for Infectious Disease"/>
            <person name="Wu L."/>
            <person name="Ma J."/>
        </authorList>
    </citation>
    <scope>NUCLEOTIDE SEQUENCE [LARGE SCALE GENOMIC DNA]</scope>
    <source>
        <strain evidence="3">CGMCC 1.12931</strain>
    </source>
</reference>
<evidence type="ECO:0008006" key="4">
    <source>
        <dbReference type="Google" id="ProtNLM"/>
    </source>
</evidence>
<protein>
    <recommendedName>
        <fullName evidence="4">Lipoprotein</fullName>
    </recommendedName>
</protein>
<sequence>MKTISKILFFSLSLVFFSCSSDDDGGSSPNLSNYEAASLTIEASRATSQSSGRPKDINENLEIASFMLNISRIEFEFADGFGQGISSPSVDDEHLSFDELPQEIQDYVNENHPNDTFCKAELEDDLDDPYRYEVELQSGTELYFREDFSLYATDFDDDGCEDDDDYDDDSDDDEDYKIFGPFEIDLSNESTTIVEVEIPVAEYEEVEFEMERGIDVNSPLYQKSMLMTGTLNGMPFEFYHTFSEDFEVDYEDAGQNLVITENNNNQVTFQFDLVSVINSVDMNNASDGNGNGIIEISPEDTDGNNALANQIKNAVKQYVDLID</sequence>
<dbReference type="SUPFAM" id="SSF160574">
    <property type="entry name" value="BT0923-like"/>
    <property type="match status" value="1"/>
</dbReference>
<organism evidence="2 3">
    <name type="scientific">Psychroflexus planctonicus</name>
    <dbReference type="NCBI Taxonomy" id="1526575"/>
    <lineage>
        <taxon>Bacteria</taxon>
        <taxon>Pseudomonadati</taxon>
        <taxon>Bacteroidota</taxon>
        <taxon>Flavobacteriia</taxon>
        <taxon>Flavobacteriales</taxon>
        <taxon>Flavobacteriaceae</taxon>
        <taxon>Psychroflexus</taxon>
    </lineage>
</organism>
<keyword evidence="1" id="KW-0732">Signal</keyword>
<keyword evidence="3" id="KW-1185">Reference proteome</keyword>
<dbReference type="RefSeq" id="WP_188457916.1">
    <property type="nucleotide sequence ID" value="NZ_BMGM01000003.1"/>
</dbReference>
<dbReference type="PROSITE" id="PS51257">
    <property type="entry name" value="PROKAR_LIPOPROTEIN"/>
    <property type="match status" value="1"/>
</dbReference>
<dbReference type="Gene3D" id="3.40.1420.30">
    <property type="match status" value="1"/>
</dbReference>
<evidence type="ECO:0000313" key="3">
    <source>
        <dbReference type="Proteomes" id="UP000599179"/>
    </source>
</evidence>
<feature type="chain" id="PRO_5045590935" description="Lipoprotein" evidence="1">
    <location>
        <begin position="22"/>
        <end position="323"/>
    </location>
</feature>
<name>A0ABQ1SG42_9FLAO</name>
<dbReference type="EMBL" id="BMGM01000003">
    <property type="protein sequence ID" value="GGE30873.1"/>
    <property type="molecule type" value="Genomic_DNA"/>
</dbReference>
<dbReference type="Proteomes" id="UP000599179">
    <property type="component" value="Unassembled WGS sequence"/>
</dbReference>